<sequence>SEARSLATPDYTVLLPYAAVIAAFLIAVVKKIVYIISEMFSFRFKLFLGLIYVLFFATPFLFPGLGASLGMTEVLTARSLEASFFSSVSALIRGLAGSASTTEPEQPPSNSTDEERIQDFTTTVSYVDVAKSEDSTPVPHSNGSCSAYDVCISARKVAADYPFSVVFLSYVGDYLKDMEDVQPVRFGLAGMNCESHFPPCD</sequence>
<reference evidence="2" key="1">
    <citation type="submission" date="2016-03" db="EMBL/GenBank/DDBJ databases">
        <title>Gut transcriptome analysis on engorged females of Ornithodoros mimon (Acari: Argasidae) and phylogenetic inferences of soft ticks.</title>
        <authorList>
            <person name="Landulfo G.A."/>
            <person name="Giovanni D."/>
            <person name="Carvalho E."/>
            <person name="Junqueira-de-Azevedo I."/>
            <person name="Patane J."/>
            <person name="Mendoca R."/>
            <person name="Barros-Battesti D."/>
        </authorList>
    </citation>
    <scope>NUCLEOTIDE SEQUENCE</scope>
    <source>
        <strain evidence="2">Females</strain>
        <tissue evidence="2">Gut</tissue>
    </source>
</reference>
<feature type="non-terminal residue" evidence="2">
    <location>
        <position position="1"/>
    </location>
</feature>
<proteinExistence type="predicted"/>
<accession>A0A147B7U8</accession>
<keyword evidence="1" id="KW-1133">Transmembrane helix</keyword>
<keyword evidence="1" id="KW-0812">Transmembrane</keyword>
<evidence type="ECO:0000313" key="2">
    <source>
        <dbReference type="EMBL" id="JAR86841.1"/>
    </source>
</evidence>
<dbReference type="EMBL" id="GEIB01001371">
    <property type="protein sequence ID" value="JAR86841.1"/>
    <property type="molecule type" value="Transcribed_RNA"/>
</dbReference>
<keyword evidence="1" id="KW-0472">Membrane</keyword>
<name>A0A147B7U8_9ACAR</name>
<dbReference type="AlphaFoldDB" id="A0A147B7U8"/>
<protein>
    <submittedName>
        <fullName evidence="2">Uncharacterized protein</fullName>
    </submittedName>
</protein>
<evidence type="ECO:0000256" key="1">
    <source>
        <dbReference type="SAM" id="Phobius"/>
    </source>
</evidence>
<feature type="transmembrane region" description="Helical" evidence="1">
    <location>
        <begin position="14"/>
        <end position="34"/>
    </location>
</feature>
<organism evidence="2">
    <name type="scientific">Alectorobius mimon</name>
    <dbReference type="NCBI Taxonomy" id="360319"/>
    <lineage>
        <taxon>Eukaryota</taxon>
        <taxon>Metazoa</taxon>
        <taxon>Ecdysozoa</taxon>
        <taxon>Arthropoda</taxon>
        <taxon>Chelicerata</taxon>
        <taxon>Arachnida</taxon>
        <taxon>Acari</taxon>
        <taxon>Parasitiformes</taxon>
        <taxon>Ixodida</taxon>
        <taxon>Ixodoidea</taxon>
        <taxon>Argasidae</taxon>
        <taxon>Ornithodorinae</taxon>
        <taxon>Alectorobius</taxon>
    </lineage>
</organism>
<feature type="transmembrane region" description="Helical" evidence="1">
    <location>
        <begin position="46"/>
        <end position="71"/>
    </location>
</feature>